<evidence type="ECO:0000313" key="1">
    <source>
        <dbReference type="EMBL" id="KFD58021.1"/>
    </source>
</evidence>
<dbReference type="EMBL" id="KL367485">
    <property type="protein sequence ID" value="KFD70793.1"/>
    <property type="molecule type" value="Genomic_DNA"/>
</dbReference>
<dbReference type="Proteomes" id="UP000030764">
    <property type="component" value="Unassembled WGS sequence"/>
</dbReference>
<evidence type="ECO:0000313" key="2">
    <source>
        <dbReference type="EMBL" id="KFD70793.1"/>
    </source>
</evidence>
<name>A0A085NMU7_9BILA</name>
<dbReference type="EMBL" id="KL363186">
    <property type="protein sequence ID" value="KFD58021.1"/>
    <property type="molecule type" value="Genomic_DNA"/>
</dbReference>
<evidence type="ECO:0000313" key="3">
    <source>
        <dbReference type="Proteomes" id="UP000030764"/>
    </source>
</evidence>
<proteinExistence type="predicted"/>
<protein>
    <submittedName>
        <fullName evidence="2">Uncharacterized protein</fullName>
    </submittedName>
</protein>
<accession>A0A085NMU7</accession>
<dbReference type="AlphaFoldDB" id="A0A085NMU7"/>
<dbReference type="Proteomes" id="UP000030758">
    <property type="component" value="Unassembled WGS sequence"/>
</dbReference>
<organism evidence="2">
    <name type="scientific">Trichuris suis</name>
    <name type="common">pig whipworm</name>
    <dbReference type="NCBI Taxonomy" id="68888"/>
    <lineage>
        <taxon>Eukaryota</taxon>
        <taxon>Metazoa</taxon>
        <taxon>Ecdysozoa</taxon>
        <taxon>Nematoda</taxon>
        <taxon>Enoplea</taxon>
        <taxon>Dorylaimia</taxon>
        <taxon>Trichinellida</taxon>
        <taxon>Trichuridae</taxon>
        <taxon>Trichuris</taxon>
    </lineage>
</organism>
<sequence length="165" mass="18158">MTDRQQIWQLSSIVGDVIQSGIAEVSARANLLKTCTTTHLKLTCTVMSRDVPKGLSKNFKNEHSTGINTVLHTSIILTVLDNSDLLASPSDCSDSCSPNYDKSVQVVKVETDQIESSWGQKEPINLAPPCPLPRPFEHDDRQRFCRQTGKHCELVNVPVVAAGEQ</sequence>
<keyword evidence="3" id="KW-1185">Reference proteome</keyword>
<reference evidence="2 3" key="1">
    <citation type="journal article" date="2014" name="Nat. Genet.">
        <title>Genome and transcriptome of the porcine whipworm Trichuris suis.</title>
        <authorList>
            <person name="Jex A.R."/>
            <person name="Nejsum P."/>
            <person name="Schwarz E.M."/>
            <person name="Hu L."/>
            <person name="Young N.D."/>
            <person name="Hall R.S."/>
            <person name="Korhonen P.K."/>
            <person name="Liao S."/>
            <person name="Thamsborg S."/>
            <person name="Xia J."/>
            <person name="Xu P."/>
            <person name="Wang S."/>
            <person name="Scheerlinck J.P."/>
            <person name="Hofmann A."/>
            <person name="Sternberg P.W."/>
            <person name="Wang J."/>
            <person name="Gasser R.B."/>
        </authorList>
    </citation>
    <scope>NUCLEOTIDE SEQUENCE [LARGE SCALE GENOMIC DNA]</scope>
    <source>
        <strain evidence="2">DCEP-RM93F</strain>
        <strain evidence="1">DCEP-RM93M</strain>
    </source>
</reference>
<gene>
    <name evidence="1" type="ORF">M513_01254</name>
    <name evidence="2" type="ORF">M514_01254</name>
</gene>